<gene>
    <name evidence="1" type="ORF">J2Z20_003424</name>
</gene>
<dbReference type="RefSeq" id="WP_209853049.1">
    <property type="nucleotide sequence ID" value="NZ_CBCRVE010000009.1"/>
</dbReference>
<evidence type="ECO:0000313" key="1">
    <source>
        <dbReference type="EMBL" id="MBP1938502.1"/>
    </source>
</evidence>
<dbReference type="Proteomes" id="UP001519273">
    <property type="component" value="Unassembled WGS sequence"/>
</dbReference>
<dbReference type="EMBL" id="JAGGKP010000016">
    <property type="protein sequence ID" value="MBP1938502.1"/>
    <property type="molecule type" value="Genomic_DNA"/>
</dbReference>
<accession>A0ABS4H809</accession>
<keyword evidence="2" id="KW-1185">Reference proteome</keyword>
<protein>
    <recommendedName>
        <fullName evidence="3">HTH merR-type domain-containing protein</fullName>
    </recommendedName>
</protein>
<evidence type="ECO:0008006" key="3">
    <source>
        <dbReference type="Google" id="ProtNLM"/>
    </source>
</evidence>
<evidence type="ECO:0000313" key="2">
    <source>
        <dbReference type="Proteomes" id="UP001519273"/>
    </source>
</evidence>
<sequence>MQSYSKEQLEKLTGLNIRLIQQWIDENRFIGITRENQDQINDLTLVCFVTGAVMSVSEIKELYKKNQERLLGGEGTCCG</sequence>
<name>A0ABS4H809_9BACL</name>
<organism evidence="1 2">
    <name type="scientific">Paenibacillus sediminis</name>
    <dbReference type="NCBI Taxonomy" id="664909"/>
    <lineage>
        <taxon>Bacteria</taxon>
        <taxon>Bacillati</taxon>
        <taxon>Bacillota</taxon>
        <taxon>Bacilli</taxon>
        <taxon>Bacillales</taxon>
        <taxon>Paenibacillaceae</taxon>
        <taxon>Paenibacillus</taxon>
    </lineage>
</organism>
<comment type="caution">
    <text evidence="1">The sequence shown here is derived from an EMBL/GenBank/DDBJ whole genome shotgun (WGS) entry which is preliminary data.</text>
</comment>
<proteinExistence type="predicted"/>
<reference evidence="1 2" key="1">
    <citation type="submission" date="2021-03" db="EMBL/GenBank/DDBJ databases">
        <title>Genomic Encyclopedia of Type Strains, Phase IV (KMG-IV): sequencing the most valuable type-strain genomes for metagenomic binning, comparative biology and taxonomic classification.</title>
        <authorList>
            <person name="Goeker M."/>
        </authorList>
    </citation>
    <scope>NUCLEOTIDE SEQUENCE [LARGE SCALE GENOMIC DNA]</scope>
    <source>
        <strain evidence="1 2">DSM 23491</strain>
    </source>
</reference>